<comment type="catalytic activity">
    <reaction evidence="1">
        <text>S-ubiquitinyl-[E2 ubiquitin-conjugating enzyme]-L-cysteine + [acceptor protein]-L-lysine = [E2 ubiquitin-conjugating enzyme]-L-cysteine + N(6)-ubiquitinyl-[acceptor protein]-L-lysine.</text>
        <dbReference type="EC" id="2.3.2.27"/>
    </reaction>
</comment>
<feature type="domain" description="RING-type" evidence="16">
    <location>
        <begin position="98"/>
        <end position="140"/>
    </location>
</feature>
<evidence type="ECO:0000256" key="8">
    <source>
        <dbReference type="ARBA" id="ARBA00022771"/>
    </source>
</evidence>
<accession>A0A833QC41</accession>
<dbReference type="GO" id="GO:0008270">
    <property type="term" value="F:zinc ion binding"/>
    <property type="evidence" value="ECO:0007669"/>
    <property type="project" value="UniProtKB-KW"/>
</dbReference>
<proteinExistence type="predicted"/>
<evidence type="ECO:0000313" key="18">
    <source>
        <dbReference type="Proteomes" id="UP000623129"/>
    </source>
</evidence>
<feature type="region of interest" description="Disordered" evidence="14">
    <location>
        <begin position="178"/>
        <end position="202"/>
    </location>
</feature>
<keyword evidence="9" id="KW-0833">Ubl conjugation pathway</keyword>
<evidence type="ECO:0000259" key="16">
    <source>
        <dbReference type="PROSITE" id="PS50089"/>
    </source>
</evidence>
<feature type="transmembrane region" description="Helical" evidence="15">
    <location>
        <begin position="6"/>
        <end position="29"/>
    </location>
</feature>
<comment type="caution">
    <text evidence="17">The sequence shown here is derived from an EMBL/GenBank/DDBJ whole genome shotgun (WGS) entry which is preliminary data.</text>
</comment>
<evidence type="ECO:0000256" key="10">
    <source>
        <dbReference type="ARBA" id="ARBA00022833"/>
    </source>
</evidence>
<dbReference type="CDD" id="cd16461">
    <property type="entry name" value="RING-H2_EL5-like"/>
    <property type="match status" value="1"/>
</dbReference>
<evidence type="ECO:0000256" key="7">
    <source>
        <dbReference type="ARBA" id="ARBA00022723"/>
    </source>
</evidence>
<dbReference type="SUPFAM" id="SSF57850">
    <property type="entry name" value="RING/U-box"/>
    <property type="match status" value="1"/>
</dbReference>
<evidence type="ECO:0000256" key="1">
    <source>
        <dbReference type="ARBA" id="ARBA00000900"/>
    </source>
</evidence>
<keyword evidence="12 15" id="KW-0472">Membrane</keyword>
<dbReference type="InterPro" id="IPR001841">
    <property type="entry name" value="Znf_RING"/>
</dbReference>
<evidence type="ECO:0000256" key="14">
    <source>
        <dbReference type="SAM" id="MobiDB-lite"/>
    </source>
</evidence>
<organism evidence="17 18">
    <name type="scientific">Carex littledalei</name>
    <dbReference type="NCBI Taxonomy" id="544730"/>
    <lineage>
        <taxon>Eukaryota</taxon>
        <taxon>Viridiplantae</taxon>
        <taxon>Streptophyta</taxon>
        <taxon>Embryophyta</taxon>
        <taxon>Tracheophyta</taxon>
        <taxon>Spermatophyta</taxon>
        <taxon>Magnoliopsida</taxon>
        <taxon>Liliopsida</taxon>
        <taxon>Poales</taxon>
        <taxon>Cyperaceae</taxon>
        <taxon>Cyperoideae</taxon>
        <taxon>Cariceae</taxon>
        <taxon>Carex</taxon>
        <taxon>Carex subgen. Euthyceras</taxon>
    </lineage>
</organism>
<dbReference type="EC" id="2.3.2.27" evidence="4"/>
<dbReference type="Proteomes" id="UP000623129">
    <property type="component" value="Unassembled WGS sequence"/>
</dbReference>
<keyword evidence="7" id="KW-0479">Metal-binding</keyword>
<name>A0A833QC41_9POAL</name>
<reference evidence="17" key="1">
    <citation type="submission" date="2020-01" db="EMBL/GenBank/DDBJ databases">
        <title>Genome sequence of Kobresia littledalei, the first chromosome-level genome in the family Cyperaceae.</title>
        <authorList>
            <person name="Qu G."/>
        </authorList>
    </citation>
    <scope>NUCLEOTIDE SEQUENCE</scope>
    <source>
        <strain evidence="17">C.B.Clarke</strain>
        <tissue evidence="17">Leaf</tissue>
    </source>
</reference>
<dbReference type="PROSITE" id="PS50089">
    <property type="entry name" value="ZF_RING_2"/>
    <property type="match status" value="1"/>
</dbReference>
<evidence type="ECO:0000256" key="5">
    <source>
        <dbReference type="ARBA" id="ARBA00022679"/>
    </source>
</evidence>
<dbReference type="AlphaFoldDB" id="A0A833QC41"/>
<keyword evidence="11 15" id="KW-1133">Transmembrane helix</keyword>
<evidence type="ECO:0000256" key="15">
    <source>
        <dbReference type="SAM" id="Phobius"/>
    </source>
</evidence>
<dbReference type="OrthoDB" id="8062037at2759"/>
<comment type="subcellular location">
    <subcellularLocation>
        <location evidence="2">Membrane</location>
        <topology evidence="2">Single-pass membrane protein</topology>
    </subcellularLocation>
</comment>
<keyword evidence="6 15" id="KW-0812">Transmembrane</keyword>
<keyword evidence="5" id="KW-0808">Transferase</keyword>
<dbReference type="SMART" id="SM00184">
    <property type="entry name" value="RING"/>
    <property type="match status" value="1"/>
</dbReference>
<keyword evidence="8 13" id="KW-0863">Zinc-finger</keyword>
<dbReference type="PANTHER" id="PTHR46913:SF1">
    <property type="entry name" value="RING-H2 FINGER PROTEIN ATL16"/>
    <property type="match status" value="1"/>
</dbReference>
<dbReference type="EMBL" id="SWLB01000193">
    <property type="protein sequence ID" value="KAF3319891.1"/>
    <property type="molecule type" value="Genomic_DNA"/>
</dbReference>
<dbReference type="GO" id="GO:0016020">
    <property type="term" value="C:membrane"/>
    <property type="evidence" value="ECO:0007669"/>
    <property type="project" value="UniProtKB-SubCell"/>
</dbReference>
<evidence type="ECO:0000313" key="17">
    <source>
        <dbReference type="EMBL" id="KAF3319891.1"/>
    </source>
</evidence>
<evidence type="ECO:0000256" key="13">
    <source>
        <dbReference type="PROSITE-ProRule" id="PRU00175"/>
    </source>
</evidence>
<dbReference type="InterPro" id="IPR044600">
    <property type="entry name" value="ATL1/ATL16-like"/>
</dbReference>
<dbReference type="GO" id="GO:0016567">
    <property type="term" value="P:protein ubiquitination"/>
    <property type="evidence" value="ECO:0007669"/>
    <property type="project" value="InterPro"/>
</dbReference>
<evidence type="ECO:0000256" key="11">
    <source>
        <dbReference type="ARBA" id="ARBA00022989"/>
    </source>
</evidence>
<sequence>MSIATLPTLLLTIIGVFAALILLGSYYIFVIKCCLNWQRSSETTSRSRRRSSGTYSQSQLPLHLSEPVEPHGLDESMIKLIPTVAYRRPKEPGVFHVCAVCITEFHEEEKIRVLPNCLHFFHVDCIDTWLRKNANCPLCRSPITVDPASFAGDQEMDQVLPEINTEVVINVGEDDVVNSNSTAPATGGKMSSGKWSCRDDESIEPRREKQVAAMPIRRSFSVDSSADRWLIKEVQKVLQQNPHFHATPLAGSSRTVPKVTLPMDLQWIVNTPSS</sequence>
<evidence type="ECO:0000256" key="2">
    <source>
        <dbReference type="ARBA" id="ARBA00004167"/>
    </source>
</evidence>
<evidence type="ECO:0000256" key="3">
    <source>
        <dbReference type="ARBA" id="ARBA00004906"/>
    </source>
</evidence>
<dbReference type="InterPro" id="IPR013083">
    <property type="entry name" value="Znf_RING/FYVE/PHD"/>
</dbReference>
<comment type="pathway">
    <text evidence="3">Protein modification; protein ubiquitination.</text>
</comment>
<evidence type="ECO:0000256" key="6">
    <source>
        <dbReference type="ARBA" id="ARBA00022692"/>
    </source>
</evidence>
<dbReference type="PANTHER" id="PTHR46913">
    <property type="entry name" value="RING-H2 FINGER PROTEIN ATL16"/>
    <property type="match status" value="1"/>
</dbReference>
<dbReference type="Gene3D" id="3.30.40.10">
    <property type="entry name" value="Zinc/RING finger domain, C3HC4 (zinc finger)"/>
    <property type="match status" value="1"/>
</dbReference>
<protein>
    <recommendedName>
        <fullName evidence="4">RING-type E3 ubiquitin transferase</fullName>
        <ecNumber evidence="4">2.3.2.27</ecNumber>
    </recommendedName>
</protein>
<keyword evidence="10" id="KW-0862">Zinc</keyword>
<dbReference type="GO" id="GO:0061630">
    <property type="term" value="F:ubiquitin protein ligase activity"/>
    <property type="evidence" value="ECO:0007669"/>
    <property type="project" value="UniProtKB-EC"/>
</dbReference>
<evidence type="ECO:0000256" key="12">
    <source>
        <dbReference type="ARBA" id="ARBA00023136"/>
    </source>
</evidence>
<gene>
    <name evidence="17" type="ORF">FCM35_KLT21836</name>
</gene>
<keyword evidence="18" id="KW-1185">Reference proteome</keyword>
<evidence type="ECO:0000256" key="9">
    <source>
        <dbReference type="ARBA" id="ARBA00022786"/>
    </source>
</evidence>
<evidence type="ECO:0000256" key="4">
    <source>
        <dbReference type="ARBA" id="ARBA00012483"/>
    </source>
</evidence>
<dbReference type="Pfam" id="PF13639">
    <property type="entry name" value="zf-RING_2"/>
    <property type="match status" value="1"/>
</dbReference>